<dbReference type="InterPro" id="IPR044492">
    <property type="entry name" value="P_typ_ATPase_HD_dom"/>
</dbReference>
<proteinExistence type="inferred from homology"/>
<dbReference type="SFLD" id="SFLDG00002">
    <property type="entry name" value="C1.7:_P-type_atpase_like"/>
    <property type="match status" value="1"/>
</dbReference>
<dbReference type="Proteomes" id="UP001596264">
    <property type="component" value="Unassembled WGS sequence"/>
</dbReference>
<protein>
    <submittedName>
        <fullName evidence="17">Heavy metal translocating P-type ATPase</fullName>
    </submittedName>
</protein>
<keyword evidence="4 15" id="KW-1003">Cell membrane</keyword>
<keyword evidence="10" id="KW-0460">Magnesium</keyword>
<evidence type="ECO:0000256" key="2">
    <source>
        <dbReference type="ARBA" id="ARBA00006024"/>
    </source>
</evidence>
<dbReference type="SUPFAM" id="SSF56784">
    <property type="entry name" value="HAD-like"/>
    <property type="match status" value="1"/>
</dbReference>
<evidence type="ECO:0000256" key="4">
    <source>
        <dbReference type="ARBA" id="ARBA00022475"/>
    </source>
</evidence>
<dbReference type="Pfam" id="PF00403">
    <property type="entry name" value="HMA"/>
    <property type="match status" value="1"/>
</dbReference>
<feature type="transmembrane region" description="Helical" evidence="15">
    <location>
        <begin position="301"/>
        <end position="319"/>
    </location>
</feature>
<dbReference type="InterPro" id="IPR023298">
    <property type="entry name" value="ATPase_P-typ_TM_dom_sf"/>
</dbReference>
<evidence type="ECO:0000256" key="8">
    <source>
        <dbReference type="ARBA" id="ARBA00022741"/>
    </source>
</evidence>
<evidence type="ECO:0000313" key="18">
    <source>
        <dbReference type="Proteomes" id="UP001596264"/>
    </source>
</evidence>
<feature type="transmembrane region" description="Helical" evidence="15">
    <location>
        <begin position="926"/>
        <end position="944"/>
    </location>
</feature>
<reference evidence="18" key="1">
    <citation type="journal article" date="2019" name="Int. J. Syst. Evol. Microbiol.">
        <title>The Global Catalogue of Microorganisms (GCM) 10K type strain sequencing project: providing services to taxonomists for standard genome sequencing and annotation.</title>
        <authorList>
            <consortium name="The Broad Institute Genomics Platform"/>
            <consortium name="The Broad Institute Genome Sequencing Center for Infectious Disease"/>
            <person name="Wu L."/>
            <person name="Ma J."/>
        </authorList>
    </citation>
    <scope>NUCLEOTIDE SEQUENCE [LARGE SCALE GENOMIC DNA]</scope>
    <source>
        <strain evidence="18">CCM 2050</strain>
    </source>
</reference>
<dbReference type="NCBIfam" id="TIGR01525">
    <property type="entry name" value="ATPase-IB_hvy"/>
    <property type="match status" value="1"/>
</dbReference>
<dbReference type="InterPro" id="IPR021993">
    <property type="entry name" value="ATPase-cat-bd"/>
</dbReference>
<dbReference type="SFLD" id="SFLDS00003">
    <property type="entry name" value="Haloacid_Dehalogenase"/>
    <property type="match status" value="1"/>
</dbReference>
<keyword evidence="7 15" id="KW-0479">Metal-binding</keyword>
<dbReference type="RefSeq" id="WP_201561373.1">
    <property type="nucleotide sequence ID" value="NZ_CAJGZK010000002.1"/>
</dbReference>
<dbReference type="InterPro" id="IPR027256">
    <property type="entry name" value="P-typ_ATPase_IB"/>
</dbReference>
<keyword evidence="11" id="KW-1278">Translocase</keyword>
<keyword evidence="12 15" id="KW-1133">Transmembrane helix</keyword>
<comment type="caution">
    <text evidence="17">The sequence shown here is derived from an EMBL/GenBank/DDBJ whole genome shotgun (WGS) entry which is preliminary data.</text>
</comment>
<dbReference type="InterPro" id="IPR008250">
    <property type="entry name" value="ATPase_P-typ_transduc_dom_A_sf"/>
</dbReference>
<dbReference type="PROSITE" id="PS50846">
    <property type="entry name" value="HMA_2"/>
    <property type="match status" value="1"/>
</dbReference>
<evidence type="ECO:0000256" key="10">
    <source>
        <dbReference type="ARBA" id="ARBA00022842"/>
    </source>
</evidence>
<dbReference type="Pfam" id="PF00122">
    <property type="entry name" value="E1-E2_ATPase"/>
    <property type="match status" value="1"/>
</dbReference>
<dbReference type="CDD" id="cd02079">
    <property type="entry name" value="P-type_ATPase_HM"/>
    <property type="match status" value="1"/>
</dbReference>
<evidence type="ECO:0000256" key="13">
    <source>
        <dbReference type="ARBA" id="ARBA00023065"/>
    </source>
</evidence>
<feature type="transmembrane region" description="Helical" evidence="15">
    <location>
        <begin position="550"/>
        <end position="572"/>
    </location>
</feature>
<name>A0ABW1W9B7_9GAMM</name>
<evidence type="ECO:0000256" key="15">
    <source>
        <dbReference type="RuleBase" id="RU362081"/>
    </source>
</evidence>
<accession>A0ABW1W9B7</accession>
<evidence type="ECO:0000256" key="1">
    <source>
        <dbReference type="ARBA" id="ARBA00004651"/>
    </source>
</evidence>
<dbReference type="InterPro" id="IPR023299">
    <property type="entry name" value="ATPase_P-typ_cyto_dom_N"/>
</dbReference>
<keyword evidence="14 15" id="KW-0472">Membrane</keyword>
<feature type="domain" description="HMA" evidence="16">
    <location>
        <begin position="120"/>
        <end position="186"/>
    </location>
</feature>
<comment type="similarity">
    <text evidence="2 15">Belongs to the cation transport ATPase (P-type) (TC 3.A.3) family. Type IB subfamily.</text>
</comment>
<evidence type="ECO:0000256" key="11">
    <source>
        <dbReference type="ARBA" id="ARBA00022967"/>
    </source>
</evidence>
<dbReference type="CDD" id="cd00371">
    <property type="entry name" value="HMA"/>
    <property type="match status" value="1"/>
</dbReference>
<dbReference type="Pfam" id="PF12156">
    <property type="entry name" value="ATPase-cat_bd"/>
    <property type="match status" value="1"/>
</dbReference>
<feature type="transmembrane region" description="Helical" evidence="15">
    <location>
        <begin position="240"/>
        <end position="261"/>
    </location>
</feature>
<evidence type="ECO:0000313" key="17">
    <source>
        <dbReference type="EMBL" id="MFC6381203.1"/>
    </source>
</evidence>
<evidence type="ECO:0000256" key="9">
    <source>
        <dbReference type="ARBA" id="ARBA00022840"/>
    </source>
</evidence>
<dbReference type="InterPro" id="IPR059000">
    <property type="entry name" value="ATPase_P-type_domA"/>
</dbReference>
<dbReference type="InterPro" id="IPR036163">
    <property type="entry name" value="HMA_dom_sf"/>
</dbReference>
<keyword evidence="5" id="KW-0597">Phosphoprotein</keyword>
<dbReference type="SUPFAM" id="SSF81660">
    <property type="entry name" value="Metal cation-transporting ATPase, ATP-binding domain N"/>
    <property type="match status" value="1"/>
</dbReference>
<feature type="transmembrane region" description="Helical" evidence="15">
    <location>
        <begin position="273"/>
        <end position="295"/>
    </location>
</feature>
<keyword evidence="3" id="KW-0813">Transport</keyword>
<dbReference type="Gene3D" id="2.70.150.10">
    <property type="entry name" value="Calcium-transporting ATPase, cytoplasmic transduction domain A"/>
    <property type="match status" value="1"/>
</dbReference>
<keyword evidence="13" id="KW-0406">Ion transport</keyword>
<dbReference type="InterPro" id="IPR006121">
    <property type="entry name" value="HMA_dom"/>
</dbReference>
<dbReference type="SUPFAM" id="SSF81653">
    <property type="entry name" value="Calcium ATPase, transduction domain A"/>
    <property type="match status" value="1"/>
</dbReference>
<evidence type="ECO:0000256" key="14">
    <source>
        <dbReference type="ARBA" id="ARBA00023136"/>
    </source>
</evidence>
<feature type="transmembrane region" description="Helical" evidence="15">
    <location>
        <begin position="904"/>
        <end position="920"/>
    </location>
</feature>
<dbReference type="InterPro" id="IPR018303">
    <property type="entry name" value="ATPase_P-typ_P_site"/>
</dbReference>
<evidence type="ECO:0000256" key="12">
    <source>
        <dbReference type="ARBA" id="ARBA00022989"/>
    </source>
</evidence>
<evidence type="ECO:0000256" key="6">
    <source>
        <dbReference type="ARBA" id="ARBA00022692"/>
    </source>
</evidence>
<dbReference type="Pfam" id="PF00702">
    <property type="entry name" value="Hydrolase"/>
    <property type="match status" value="1"/>
</dbReference>
<dbReference type="PANTHER" id="PTHR43520:SF5">
    <property type="entry name" value="CATION-TRANSPORTING P-TYPE ATPASE-RELATED"/>
    <property type="match status" value="1"/>
</dbReference>
<dbReference type="Gene3D" id="3.40.1110.10">
    <property type="entry name" value="Calcium-transporting ATPase, cytoplasmic domain N"/>
    <property type="match status" value="1"/>
</dbReference>
<dbReference type="PROSITE" id="PS01047">
    <property type="entry name" value="HMA_1"/>
    <property type="match status" value="1"/>
</dbReference>
<dbReference type="SUPFAM" id="SSF55008">
    <property type="entry name" value="HMA, heavy metal-associated domain"/>
    <property type="match status" value="1"/>
</dbReference>
<dbReference type="SUPFAM" id="SSF81665">
    <property type="entry name" value="Calcium ATPase, transmembrane domain M"/>
    <property type="match status" value="1"/>
</dbReference>
<dbReference type="PRINTS" id="PR00119">
    <property type="entry name" value="CATATPASE"/>
</dbReference>
<keyword evidence="9 15" id="KW-0067">ATP-binding</keyword>
<evidence type="ECO:0000256" key="7">
    <source>
        <dbReference type="ARBA" id="ARBA00022723"/>
    </source>
</evidence>
<dbReference type="PROSITE" id="PS00154">
    <property type="entry name" value="ATPASE_E1_E2"/>
    <property type="match status" value="1"/>
</dbReference>
<feature type="transmembrane region" description="Helical" evidence="15">
    <location>
        <begin position="205"/>
        <end position="228"/>
    </location>
</feature>
<feature type="transmembrane region" description="Helical" evidence="15">
    <location>
        <begin position="578"/>
        <end position="601"/>
    </location>
</feature>
<dbReference type="InterPro" id="IPR001757">
    <property type="entry name" value="P_typ_ATPase"/>
</dbReference>
<dbReference type="SFLD" id="SFLDF00027">
    <property type="entry name" value="p-type_atpase"/>
    <property type="match status" value="1"/>
</dbReference>
<dbReference type="InterPro" id="IPR036412">
    <property type="entry name" value="HAD-like_sf"/>
</dbReference>
<dbReference type="InterPro" id="IPR023214">
    <property type="entry name" value="HAD_sf"/>
</dbReference>
<dbReference type="PANTHER" id="PTHR43520">
    <property type="entry name" value="ATP7, ISOFORM B"/>
    <property type="match status" value="1"/>
</dbReference>
<evidence type="ECO:0000259" key="16">
    <source>
        <dbReference type="PROSITE" id="PS50846"/>
    </source>
</evidence>
<evidence type="ECO:0000256" key="5">
    <source>
        <dbReference type="ARBA" id="ARBA00022553"/>
    </source>
</evidence>
<dbReference type="Gene3D" id="3.40.50.1000">
    <property type="entry name" value="HAD superfamily/HAD-like"/>
    <property type="match status" value="1"/>
</dbReference>
<evidence type="ECO:0000256" key="3">
    <source>
        <dbReference type="ARBA" id="ARBA00022448"/>
    </source>
</evidence>
<sequence length="949" mass="103594">MSSMPSPMSPIPPLNTNTHYQDNSIIDGLVLPLAGHCFHCGDPVPQPPFYSNILGQSREMCCMGCQLASQSIVEAGLEQYYLDRSEINRTASLPTQMTRLEAYDHDEIKSQFVYVQDGMSVAELSVNNLRCAACTWLIESRLDELEGIDKCQVNLTNQRMRVIWDESKLPISRILAVINEIGYEAKPYRQDTHEAMLARHNNQMLIRLGIAALGSMQAMMYAVAIYFGEYSDMLIFQRDFLRWVSLFVSTPVFFYAGMPFFTSAWSAIRARQVNMDVPVSIALIVTFSASLFATITGQGETYYDSVSMFIFFLLAGRYIEHNARLKAATMANDLVVVEPVLVQKIAEDKDAAESILQLLEQNSAHRNALKQESAESTNQLGDVSVSGAVNGISNKPNSQNTASATPNFTQSMDANIFTLTSRIAQDWQQTRQQRLTITNTKDEAKEKQMVTAHSLQVGDIIMVEAGSEIISDGILLSPSATISQSLLTGEGDLISKAQGDYIVGGAQNDSQPFEMLVTALPEDSQIGLIDRLMNRAMSEKPKLAQQADKLARWFVARILVLSVLVFIGWYIVDPSQAVWATVAVLVATCPCALSLATPIALTVSTNRLASYGFLTTRGHTLQTLAEITHVAFDKTGTLTYGKPNLLNIELLAANDMTTDTNDEKDSLLAIAAALEVGSRHPIAHALLTAAYQLHLPATQVLQHYPVGGVEAMIDGVLYRIGHVDFALDKMNNVANVDNDLMIDLVAERASSAVVLSCQKDESITWQALACFYFNDKVRDSAQSMLDSLKALGIEPIMLTGDPSSQALEMAKNLGMQSAYNGLSPMDKVNHIQQLQAQGAVVLMVGDGINDAPVLAAADVSTSIAGAADLAQVSSDSIILNGQIEAIIAAKRIADKTKRIIKQNLRWALIYNSSVLIPAALGYVPPWLAAIGMSLSSLFVVLNALRLKRA</sequence>
<organism evidence="17 18">
    <name type="scientific">Psychrobacter glacincola</name>
    <dbReference type="NCBI Taxonomy" id="56810"/>
    <lineage>
        <taxon>Bacteria</taxon>
        <taxon>Pseudomonadati</taxon>
        <taxon>Pseudomonadota</taxon>
        <taxon>Gammaproteobacteria</taxon>
        <taxon>Moraxellales</taxon>
        <taxon>Moraxellaceae</taxon>
        <taxon>Psychrobacter</taxon>
    </lineage>
</organism>
<keyword evidence="6 15" id="KW-0812">Transmembrane</keyword>
<dbReference type="EMBL" id="JBHSTZ010000021">
    <property type="protein sequence ID" value="MFC6381203.1"/>
    <property type="molecule type" value="Genomic_DNA"/>
</dbReference>
<dbReference type="InterPro" id="IPR017969">
    <property type="entry name" value="Heavy-metal-associated_CS"/>
</dbReference>
<keyword evidence="18" id="KW-1185">Reference proteome</keyword>
<dbReference type="Gene3D" id="3.30.70.100">
    <property type="match status" value="1"/>
</dbReference>
<keyword evidence="8 15" id="KW-0547">Nucleotide-binding</keyword>
<dbReference type="NCBIfam" id="TIGR01494">
    <property type="entry name" value="ATPase_P-type"/>
    <property type="match status" value="2"/>
</dbReference>
<gene>
    <name evidence="17" type="ORF">ACFP58_06985</name>
</gene>
<comment type="subcellular location">
    <subcellularLocation>
        <location evidence="1">Cell membrane</location>
        <topology evidence="1">Multi-pass membrane protein</topology>
    </subcellularLocation>
</comment>